<keyword evidence="3" id="KW-1185">Reference proteome</keyword>
<evidence type="ECO:0000313" key="3">
    <source>
        <dbReference type="Proteomes" id="UP000565785"/>
    </source>
</evidence>
<feature type="compositionally biased region" description="Basic and acidic residues" evidence="1">
    <location>
        <begin position="364"/>
        <end position="378"/>
    </location>
</feature>
<dbReference type="GO" id="GO:0005829">
    <property type="term" value="C:cytosol"/>
    <property type="evidence" value="ECO:0007669"/>
    <property type="project" value="TreeGrafter"/>
</dbReference>
<dbReference type="GO" id="GO:0016607">
    <property type="term" value="C:nuclear speck"/>
    <property type="evidence" value="ECO:0007669"/>
    <property type="project" value="TreeGrafter"/>
</dbReference>
<dbReference type="OrthoDB" id="1918237at2759"/>
<feature type="non-terminal residue" evidence="2">
    <location>
        <position position="500"/>
    </location>
</feature>
<dbReference type="PANTHER" id="PTHR12484">
    <property type="entry name" value="B-LYMPHOCYTE ANTIGEN-RELATED"/>
    <property type="match status" value="1"/>
</dbReference>
<dbReference type="AlphaFoldDB" id="A0A7L1NT48"/>
<protein>
    <submittedName>
        <fullName evidence="2">AK17B protein</fullName>
    </submittedName>
</protein>
<proteinExistence type="predicted"/>
<evidence type="ECO:0000256" key="1">
    <source>
        <dbReference type="SAM" id="MobiDB-lite"/>
    </source>
</evidence>
<dbReference type="InterPro" id="IPR056852">
    <property type="entry name" value="AK17A/B"/>
</dbReference>
<organism evidence="2 3">
    <name type="scientific">Rhinopomastus cyanomelas</name>
    <name type="common">Common scimitarbill</name>
    <dbReference type="NCBI Taxonomy" id="113115"/>
    <lineage>
        <taxon>Eukaryota</taxon>
        <taxon>Metazoa</taxon>
        <taxon>Chordata</taxon>
        <taxon>Craniata</taxon>
        <taxon>Vertebrata</taxon>
        <taxon>Euteleostomi</taxon>
        <taxon>Archelosauria</taxon>
        <taxon>Archosauria</taxon>
        <taxon>Dinosauria</taxon>
        <taxon>Saurischia</taxon>
        <taxon>Theropoda</taxon>
        <taxon>Coelurosauria</taxon>
        <taxon>Aves</taxon>
        <taxon>Neognathae</taxon>
        <taxon>Neoaves</taxon>
        <taxon>Telluraves</taxon>
        <taxon>Coraciimorphae</taxon>
        <taxon>Bucerotiformes</taxon>
        <taxon>Rhinopomastidae</taxon>
        <taxon>Rhinopomastus</taxon>
    </lineage>
</organism>
<reference evidence="2 3" key="1">
    <citation type="submission" date="2019-09" db="EMBL/GenBank/DDBJ databases">
        <title>Bird 10,000 Genomes (B10K) Project - Family phase.</title>
        <authorList>
            <person name="Zhang G."/>
        </authorList>
    </citation>
    <scope>NUCLEOTIDE SEQUENCE [LARGE SCALE GENOMIC DNA]</scope>
    <source>
        <strain evidence="2">B10K-DU-002-35</strain>
        <tissue evidence="2">Muscle</tissue>
    </source>
</reference>
<dbReference type="GO" id="GO:0051018">
    <property type="term" value="F:protein kinase A binding"/>
    <property type="evidence" value="ECO:0007669"/>
    <property type="project" value="TreeGrafter"/>
</dbReference>
<evidence type="ECO:0000313" key="2">
    <source>
        <dbReference type="EMBL" id="NXO02114.1"/>
    </source>
</evidence>
<dbReference type="GO" id="GO:0003723">
    <property type="term" value="F:RNA binding"/>
    <property type="evidence" value="ECO:0007669"/>
    <property type="project" value="TreeGrafter"/>
</dbReference>
<dbReference type="PANTHER" id="PTHR12484:SF2">
    <property type="entry name" value="A-KINASE ANCHOR PROTEIN 17A"/>
    <property type="match status" value="1"/>
</dbReference>
<accession>A0A7L1NT48</accession>
<comment type="caution">
    <text evidence="2">The sequence shown here is derived from an EMBL/GenBank/DDBJ whole genome shotgun (WGS) entry which is preliminary data.</text>
</comment>
<dbReference type="EMBL" id="VXBP01008305">
    <property type="protein sequence ID" value="NXO02114.1"/>
    <property type="molecule type" value="Genomic_DNA"/>
</dbReference>
<dbReference type="Proteomes" id="UP000565785">
    <property type="component" value="Unassembled WGS sequence"/>
</dbReference>
<sequence>KELKREEEFKCLLTQKGGSLCSSEGDVSNCHASTCHIVRTVLNDLSPAPSCGGLPGGRAHNSFGSGSLLITVTEDHRVIESHDGRDYPALSVVHTQSVSDGDCSKKQKVYETDEFIHYLLNYYHTPGLQPKPTASKSWWKRAVSDDDGFDISLSNHHAQHFRDETPVLNLNKRSCTRDDNNRLVITVGEIGSTDSVVESQACGGRLSKKLPVKRNDSLPVDNLRHAALNNSLNCTAVTLDKEIKQEDYSNGGTVPCKTYISSHSLKDILEDISDSRYFREACSGSLKRTERRCEEIYSSYNKGCLPAEAGERKLLVYLENGTLKGPKREGSKCSFCSTVHKNLATQCEHKKSCKRSSSKLKCEGQKSERQSREEERSAHRMKKMRKKLSSPVLSDDCGFSEMDSCMQLESLRKIQRKCKKMFHKKVKFKTLHRTVVAPDGTGHDGSLLQETLQRTGDERKSMLRRETDADVRGCPLFPLEIIQTNPISDTCCGAEPRRGC</sequence>
<dbReference type="GO" id="GO:0043484">
    <property type="term" value="P:regulation of RNA splicing"/>
    <property type="evidence" value="ECO:0007669"/>
    <property type="project" value="TreeGrafter"/>
</dbReference>
<feature type="non-terminal residue" evidence="2">
    <location>
        <position position="1"/>
    </location>
</feature>
<name>A0A7L1NT48_RHICY</name>
<gene>
    <name evidence="2" type="primary">Akap17b</name>
    <name evidence="2" type="ORF">RHICYA_R14287</name>
</gene>
<feature type="region of interest" description="Disordered" evidence="1">
    <location>
        <begin position="364"/>
        <end position="387"/>
    </location>
</feature>